<evidence type="ECO:0000259" key="4">
    <source>
        <dbReference type="Pfam" id="PF00155"/>
    </source>
</evidence>
<dbReference type="InterPro" id="IPR015424">
    <property type="entry name" value="PyrdxlP-dep_Trfase"/>
</dbReference>
<dbReference type="EMBL" id="CP011797">
    <property type="protein sequence ID" value="ATX76100.1"/>
    <property type="molecule type" value="Genomic_DNA"/>
</dbReference>
<keyword evidence="6" id="KW-1185">Reference proteome</keyword>
<dbReference type="InterPro" id="IPR050881">
    <property type="entry name" value="LL-DAP_aminotransferase"/>
</dbReference>
<dbReference type="PANTHER" id="PTHR42832">
    <property type="entry name" value="AMINO ACID AMINOTRANSFERASE"/>
    <property type="match status" value="1"/>
</dbReference>
<evidence type="ECO:0000313" key="6">
    <source>
        <dbReference type="Proteomes" id="UP000229757"/>
    </source>
</evidence>
<evidence type="ECO:0000256" key="1">
    <source>
        <dbReference type="ARBA" id="ARBA00001933"/>
    </source>
</evidence>
<dbReference type="EC" id="2.6.1.17" evidence="5"/>
<dbReference type="SUPFAM" id="SSF53383">
    <property type="entry name" value="PLP-dependent transferases"/>
    <property type="match status" value="1"/>
</dbReference>
<dbReference type="InterPro" id="IPR015421">
    <property type="entry name" value="PyrdxlP-dep_Trfase_major"/>
</dbReference>
<dbReference type="InterPro" id="IPR004839">
    <property type="entry name" value="Aminotransferase_I/II_large"/>
</dbReference>
<dbReference type="PANTHER" id="PTHR42832:SF3">
    <property type="entry name" value="L-GLUTAMINE--4-(METHYLSULFANYL)-2-OXOBUTANOATE AMINOTRANSFERASE"/>
    <property type="match status" value="1"/>
</dbReference>
<feature type="domain" description="Aminotransferase class I/classII large" evidence="4">
    <location>
        <begin position="31"/>
        <end position="387"/>
    </location>
</feature>
<dbReference type="Gene3D" id="3.90.1150.10">
    <property type="entry name" value="Aspartate Aminotransferase, domain 1"/>
    <property type="match status" value="1"/>
</dbReference>
<dbReference type="RefSeq" id="WP_100256469.1">
    <property type="nucleotide sequence ID" value="NZ_CP011797.1"/>
</dbReference>
<evidence type="ECO:0000313" key="5">
    <source>
        <dbReference type="EMBL" id="ATX76100.1"/>
    </source>
</evidence>
<reference evidence="5 6" key="1">
    <citation type="journal article" date="2017" name="Environ. Microbiol.">
        <title>Genomic and physiological analyses of 'Reinekea forsetii' reveal a versatile opportunistic lifestyle during spring algae blooms.</title>
        <authorList>
            <person name="Avci B."/>
            <person name="Hahnke R.L."/>
            <person name="Chafee M."/>
            <person name="Fischer T."/>
            <person name="Gruber-Vodicka H."/>
            <person name="Tegetmeyer H.E."/>
            <person name="Harder J."/>
            <person name="Fuchs B.M."/>
            <person name="Amann R.I."/>
            <person name="Teeling H."/>
        </authorList>
    </citation>
    <scope>NUCLEOTIDE SEQUENCE [LARGE SCALE GENOMIC DNA]</scope>
    <source>
        <strain evidence="5 6">Hel1_31_D35</strain>
    </source>
</reference>
<dbReference type="Proteomes" id="UP000229757">
    <property type="component" value="Chromosome"/>
</dbReference>
<dbReference type="OrthoDB" id="9813612at2"/>
<dbReference type="Gene3D" id="3.40.640.10">
    <property type="entry name" value="Type I PLP-dependent aspartate aminotransferase-like (Major domain)"/>
    <property type="match status" value="1"/>
</dbReference>
<evidence type="ECO:0000256" key="2">
    <source>
        <dbReference type="ARBA" id="ARBA00022576"/>
    </source>
</evidence>
<dbReference type="InterPro" id="IPR019878">
    <property type="entry name" value="DapC_beta/gammaproteobac"/>
</dbReference>
<dbReference type="KEGG" id="rfo:REIFOR_00932"/>
<evidence type="ECO:0000256" key="3">
    <source>
        <dbReference type="ARBA" id="ARBA00022679"/>
    </source>
</evidence>
<proteinExistence type="predicted"/>
<dbReference type="CDD" id="cd00609">
    <property type="entry name" value="AAT_like"/>
    <property type="match status" value="1"/>
</dbReference>
<gene>
    <name evidence="5" type="ORF">REIFOR_00932</name>
</gene>
<dbReference type="AlphaFoldDB" id="A0A2K8KML9"/>
<comment type="cofactor">
    <cofactor evidence="1">
        <name>pyridoxal 5'-phosphate</name>
        <dbReference type="ChEBI" id="CHEBI:597326"/>
    </cofactor>
</comment>
<keyword evidence="2 5" id="KW-0032">Aminotransferase</keyword>
<sequence length="396" mass="44535">MNPNLQRLQPYPFEKLRAKMASVKAADMTPIAWSIGEPKHAPPDFLQEQIVATIAGYSRYPATAGLPALREAISQWLIRRFKLHNNKGFSADRHVIPVTGTREALFSVVQALYDPTAEANEVWMPNPFYQIYEGAALLAGAKVHYLNCVAEHNYQPDFAALSDDQWSRCQLLFICTPGNPSGTVLSSEQLQFLINKSIEFNFILISDECYSELYRDEARPPIGLLQAAEQMGHSDFDNCLVFHSLSKRSNLPGLRSGFVAGDAHLIRHFSAYRTYHGCAMPIPHQQVSIAAWNDESHVLENRRLYNEKFTAVVGELKSFLPLTIPDGSFYLWPNLAEDDEAVAQRWLEKANIQVLPGQYLSRDNAGINPGYGHIRIALVATLDDCVEAAQRLKRIY</sequence>
<dbReference type="GO" id="GO:0009089">
    <property type="term" value="P:lysine biosynthetic process via diaminopimelate"/>
    <property type="evidence" value="ECO:0007669"/>
    <property type="project" value="InterPro"/>
</dbReference>
<organism evidence="5 6">
    <name type="scientific">Reinekea forsetii</name>
    <dbReference type="NCBI Taxonomy" id="1336806"/>
    <lineage>
        <taxon>Bacteria</taxon>
        <taxon>Pseudomonadati</taxon>
        <taxon>Pseudomonadota</taxon>
        <taxon>Gammaproteobacteria</taxon>
        <taxon>Oceanospirillales</taxon>
        <taxon>Saccharospirillaceae</taxon>
        <taxon>Reinekea</taxon>
    </lineage>
</organism>
<accession>A0A2K8KML9</accession>
<dbReference type="InterPro" id="IPR015422">
    <property type="entry name" value="PyrdxlP-dep_Trfase_small"/>
</dbReference>
<dbReference type="Pfam" id="PF00155">
    <property type="entry name" value="Aminotran_1_2"/>
    <property type="match status" value="1"/>
</dbReference>
<dbReference type="GO" id="GO:0030170">
    <property type="term" value="F:pyridoxal phosphate binding"/>
    <property type="evidence" value="ECO:0007669"/>
    <property type="project" value="InterPro"/>
</dbReference>
<dbReference type="NCBIfam" id="TIGR03538">
    <property type="entry name" value="DapC_gpp"/>
    <property type="match status" value="1"/>
</dbReference>
<dbReference type="GO" id="GO:0009016">
    <property type="term" value="F:succinyldiaminopimelate transaminase activity"/>
    <property type="evidence" value="ECO:0007669"/>
    <property type="project" value="UniProtKB-EC"/>
</dbReference>
<name>A0A2K8KML9_9GAMM</name>
<keyword evidence="3 5" id="KW-0808">Transferase</keyword>
<protein>
    <submittedName>
        <fullName evidence="5">N-succinyl-L,L-diaminopimelate aminotransferase alternative</fullName>
        <ecNumber evidence="5">2.6.1.17</ecNumber>
    </submittedName>
</protein>